<name>A0A5M6A6S6_9BACE</name>
<sequence>MKKVRIYRKHILLISIFIVTLFPTGSFVYGQYTGNLPPLATPMENNYSHDQTTLGYYMLMNYNGHTDGDKAIYSFLFAGNNEVVRICQNGTLALMGSRVGGGKYPTFNLYTPEGSYLSSIDCKDDNLNLKTIGSLNMFTNTSHPIAAFKTNWISLYETMTVEKNNIVVRCGLDSSNESGWIGTTSQTGCFLGAGSHSNMYMDTNYGVYIGGVSVAEVNGYKTELKNKYKLFVKYGVLSEDFGIAPKSTWSDFVFNDNYNLPDISEVESFINENNHLPDVPSAKQVAEEGYSQHDMNKVLLQKIEELTLYIIQQQKEIDALKTQLQESKK</sequence>
<comment type="caution">
    <text evidence="1">The sequence shown here is derived from an EMBL/GenBank/DDBJ whole genome shotgun (WGS) entry which is preliminary data.</text>
</comment>
<protein>
    <submittedName>
        <fullName evidence="1">SlyX family protein</fullName>
    </submittedName>
</protein>
<dbReference type="Proteomes" id="UP000325055">
    <property type="component" value="Unassembled WGS sequence"/>
</dbReference>
<gene>
    <name evidence="1" type="ORF">F2Y86_16715</name>
</gene>
<proteinExistence type="predicted"/>
<evidence type="ECO:0000313" key="2">
    <source>
        <dbReference type="Proteomes" id="UP000325055"/>
    </source>
</evidence>
<reference evidence="1 2" key="1">
    <citation type="journal article" date="2019" name="Nat. Med.">
        <title>A library of human gut bacterial isolates paired with longitudinal multiomics data enables mechanistic microbiome research.</title>
        <authorList>
            <person name="Poyet M."/>
            <person name="Groussin M."/>
            <person name="Gibbons S.M."/>
            <person name="Avila-Pacheco J."/>
            <person name="Jiang X."/>
            <person name="Kearney S.M."/>
            <person name="Perrotta A.R."/>
            <person name="Berdy B."/>
            <person name="Zhao S."/>
            <person name="Lieberman T.D."/>
            <person name="Swanson P.K."/>
            <person name="Smith M."/>
            <person name="Roesemann S."/>
            <person name="Alexander J.E."/>
            <person name="Rich S.A."/>
            <person name="Livny J."/>
            <person name="Vlamakis H."/>
            <person name="Clish C."/>
            <person name="Bullock K."/>
            <person name="Deik A."/>
            <person name="Scott J."/>
            <person name="Pierce K.A."/>
            <person name="Xavier R.J."/>
            <person name="Alm E.J."/>
        </authorList>
    </citation>
    <scope>NUCLEOTIDE SEQUENCE [LARGE SCALE GENOMIC DNA]</scope>
    <source>
        <strain evidence="1 2">BIOML-A7</strain>
    </source>
</reference>
<accession>A0A5M6A6S6</accession>
<dbReference type="AlphaFoldDB" id="A0A5M6A6S6"/>
<dbReference type="RefSeq" id="WP_149950102.1">
    <property type="nucleotide sequence ID" value="NZ_JADNOI010000011.1"/>
</dbReference>
<evidence type="ECO:0000313" key="1">
    <source>
        <dbReference type="EMBL" id="KAA5407177.1"/>
    </source>
</evidence>
<dbReference type="EMBL" id="VVYW01000013">
    <property type="protein sequence ID" value="KAA5407177.1"/>
    <property type="molecule type" value="Genomic_DNA"/>
</dbReference>
<organism evidence="1 2">
    <name type="scientific">Bacteroides cellulosilyticus</name>
    <dbReference type="NCBI Taxonomy" id="246787"/>
    <lineage>
        <taxon>Bacteria</taxon>
        <taxon>Pseudomonadati</taxon>
        <taxon>Bacteroidota</taxon>
        <taxon>Bacteroidia</taxon>
        <taxon>Bacteroidales</taxon>
        <taxon>Bacteroidaceae</taxon>
        <taxon>Bacteroides</taxon>
    </lineage>
</organism>